<dbReference type="EMBL" id="CP048209">
    <property type="protein sequence ID" value="QHT61420.1"/>
    <property type="molecule type" value="Genomic_DNA"/>
</dbReference>
<organism evidence="1 2">
    <name type="scientific">Paenibacillus lycopersici</name>
    <dbReference type="NCBI Taxonomy" id="2704462"/>
    <lineage>
        <taxon>Bacteria</taxon>
        <taxon>Bacillati</taxon>
        <taxon>Bacillota</taxon>
        <taxon>Bacilli</taxon>
        <taxon>Bacillales</taxon>
        <taxon>Paenibacillaceae</taxon>
        <taxon>Paenibacillus</taxon>
    </lineage>
</organism>
<evidence type="ECO:0000313" key="2">
    <source>
        <dbReference type="Proteomes" id="UP000476064"/>
    </source>
</evidence>
<sequence length="114" mass="12741">MAALIAAKIAFLVHPRHTGISSEQAERIALRQAEMDGYEDAKLWTRFHTEITTRYFYSESDRKDVLVWSVYVDAAGNPPIKNTPAVIYYIKRNNGAVINTINGMKAGSPSKPLT</sequence>
<gene>
    <name evidence="1" type="ORF">GXP70_16595</name>
</gene>
<dbReference type="KEGG" id="plyc:GXP70_16595"/>
<dbReference type="RefSeq" id="WP_162357859.1">
    <property type="nucleotide sequence ID" value="NZ_CP048209.1"/>
</dbReference>
<accession>A0A6C0G3X7</accession>
<dbReference type="AlphaFoldDB" id="A0A6C0G3X7"/>
<reference evidence="1 2" key="1">
    <citation type="submission" date="2020-01" db="EMBL/GenBank/DDBJ databases">
        <title>Paenibacillus sp. nov., isolated from tomato rhizosphere.</title>
        <authorList>
            <person name="Weon H.-Y."/>
            <person name="Lee S.A."/>
        </authorList>
    </citation>
    <scope>NUCLEOTIDE SEQUENCE [LARGE SCALE GENOMIC DNA]</scope>
    <source>
        <strain evidence="1 2">12200R-189</strain>
    </source>
</reference>
<name>A0A6C0G3X7_9BACL</name>
<protein>
    <submittedName>
        <fullName evidence="1">Uncharacterized protein</fullName>
    </submittedName>
</protein>
<evidence type="ECO:0000313" key="1">
    <source>
        <dbReference type="EMBL" id="QHT61420.1"/>
    </source>
</evidence>
<proteinExistence type="predicted"/>
<keyword evidence="2" id="KW-1185">Reference proteome</keyword>
<dbReference type="Proteomes" id="UP000476064">
    <property type="component" value="Chromosome"/>
</dbReference>